<dbReference type="Gene3D" id="2.170.16.10">
    <property type="entry name" value="Hedgehog/Intein (Hint) domain"/>
    <property type="match status" value="1"/>
</dbReference>
<evidence type="ECO:0000259" key="1">
    <source>
        <dbReference type="Pfam" id="PF13403"/>
    </source>
</evidence>
<dbReference type="AlphaFoldDB" id="A0A149S3C9"/>
<dbReference type="InterPro" id="IPR028992">
    <property type="entry name" value="Hedgehog/Intein_dom"/>
</dbReference>
<evidence type="ECO:0000313" key="2">
    <source>
        <dbReference type="EMBL" id="KXV21264.1"/>
    </source>
</evidence>
<protein>
    <recommendedName>
        <fullName evidence="1">Hedgehog/Intein (Hint) domain-containing protein</fullName>
    </recommendedName>
</protein>
<dbReference type="Proteomes" id="UP000075655">
    <property type="component" value="Unassembled WGS sequence"/>
</dbReference>
<dbReference type="PATRIC" id="fig|442.8.peg.1637"/>
<organism evidence="2 3">
    <name type="scientific">Gluconobacter oxydans</name>
    <name type="common">Gluconobacter suboxydans</name>
    <dbReference type="NCBI Taxonomy" id="442"/>
    <lineage>
        <taxon>Bacteria</taxon>
        <taxon>Pseudomonadati</taxon>
        <taxon>Pseudomonadota</taxon>
        <taxon>Alphaproteobacteria</taxon>
        <taxon>Acetobacterales</taxon>
        <taxon>Acetobacteraceae</taxon>
        <taxon>Gluconobacter</taxon>
    </lineage>
</organism>
<accession>A0A149S3C9</accession>
<name>A0A149S3C9_GLUOY</name>
<evidence type="ECO:0000313" key="3">
    <source>
        <dbReference type="Proteomes" id="UP000075655"/>
    </source>
</evidence>
<reference evidence="2 3" key="1">
    <citation type="submission" date="2015-06" db="EMBL/GenBank/DDBJ databases">
        <title>Improved classification and identification of acetic acid bacteria using matrix-assisted laser desorption/ionization time-of-flight mass spectrometry; Gluconobacter nephelii and Gluconobacter uchimurae are later heterotypic synonyms of Gluconobacter japonicus and Gluconobacter oxydans, respectively.</title>
        <authorList>
            <person name="Li L."/>
            <person name="Cleenwerck I."/>
            <person name="De Vuyst L."/>
            <person name="Vandamme P."/>
        </authorList>
    </citation>
    <scope>NUCLEOTIDE SEQUENCE [LARGE SCALE GENOMIC DNA]</scope>
    <source>
        <strain evidence="2 3">LMG 1676</strain>
    </source>
</reference>
<sequence length="591" mass="62523">MTILYGYGNTVNQSGDYTLVPVLPVLFVASVGGGSVEFSQDPSGQPVVATVHIAPSLIGLAGVYSITAGPGSNVTSNITTSLISAISGINLTADGGTLSFNGANAIGLLSGTNFTIQNGGTIDLGSITSGSEISALSGSGITFGTGGGTLLITPSSGINILTFKNISGFSNPGATIEIPGAGAVINATYNGSSTSITTNNGFTINVNGNYTLANNSLYQQASGGNLYISASPTNSLGTSAVIVCFLAGSMVRTPDGDVAVEDLQIGDQVTAFDWQNNAEVTRPVVWAGKAHCNVRPHLPDDEAGYPIRLLKNAIADGVPYKDMLITAEHCLFFDGKFVPARMLVNGRSIFYDKAITSYEYYHIETEQHSVITADGMLTESYLDTGNRRSFHQNGSVVAFTPSRNLNWDENAGAPLGVSREFVEPLFRQAETRAEQAALASREAAPVLTEEADLHLETDNGMVIRPARNASDRVVFMIPTGVKSVRIVSNASRPSDVVGPFVDDRRYFGVAVGEITMFEGRGSQNLKVHLTDKELAGWNTLEWEDTRWTSGNALLPLGERHPNSVALLAIQIKKAGPYLLEDTLTNDLARKA</sequence>
<proteinExistence type="predicted"/>
<dbReference type="InterPro" id="IPR036844">
    <property type="entry name" value="Hint_dom_sf"/>
</dbReference>
<gene>
    <name evidence="2" type="ORF">AD934_02525</name>
</gene>
<feature type="domain" description="Hedgehog/Intein (Hint)" evidence="1">
    <location>
        <begin position="243"/>
        <end position="384"/>
    </location>
</feature>
<dbReference type="EMBL" id="LHZG01000121">
    <property type="protein sequence ID" value="KXV21264.1"/>
    <property type="molecule type" value="Genomic_DNA"/>
</dbReference>
<comment type="caution">
    <text evidence="2">The sequence shown here is derived from an EMBL/GenBank/DDBJ whole genome shotgun (WGS) entry which is preliminary data.</text>
</comment>
<dbReference type="Pfam" id="PF13403">
    <property type="entry name" value="Hint_2"/>
    <property type="match status" value="1"/>
</dbReference>
<dbReference type="SUPFAM" id="SSF51294">
    <property type="entry name" value="Hedgehog/intein (Hint) domain"/>
    <property type="match status" value="1"/>
</dbReference>